<gene>
    <name evidence="11" type="ORF">S7711_04039</name>
</gene>
<keyword evidence="4 10" id="KW-0812">Transmembrane</keyword>
<evidence type="ECO:0000313" key="12">
    <source>
        <dbReference type="Proteomes" id="UP000028045"/>
    </source>
</evidence>
<dbReference type="AlphaFoldDB" id="A0A084AXJ5"/>
<keyword evidence="5" id="KW-0256">Endoplasmic reticulum</keyword>
<evidence type="ECO:0000256" key="8">
    <source>
        <dbReference type="ARBA" id="ARBA00045608"/>
    </source>
</evidence>
<dbReference type="InterPro" id="IPR009582">
    <property type="entry name" value="Spc2/SPCS2"/>
</dbReference>
<evidence type="ECO:0000256" key="9">
    <source>
        <dbReference type="SAM" id="MobiDB-lite"/>
    </source>
</evidence>
<evidence type="ECO:0000313" key="11">
    <source>
        <dbReference type="EMBL" id="KEY70024.1"/>
    </source>
</evidence>
<feature type="transmembrane region" description="Helical" evidence="10">
    <location>
        <begin position="42"/>
        <end position="60"/>
    </location>
</feature>
<comment type="function">
    <text evidence="8">Component of the signal peptidase complex (SPC) which catalyzes the cleavage of N-terminal signal sequences from nascent proteins as they are translocated into the lumen of the endoplasmic reticulum. Enhances the enzymatic activity of SPC and facilitates the interactions between different components of the translocation site.</text>
</comment>
<comment type="subcellular location">
    <subcellularLocation>
        <location evidence="1">Endoplasmic reticulum membrane</location>
        <topology evidence="1">Multi-pass membrane protein</topology>
    </subcellularLocation>
</comment>
<dbReference type="HOGENOM" id="CLU_089740_0_0_1"/>
<feature type="transmembrane region" description="Helical" evidence="10">
    <location>
        <begin position="72"/>
        <end position="93"/>
    </location>
</feature>
<dbReference type="OrthoDB" id="29558at2759"/>
<keyword evidence="6 10" id="KW-1133">Transmembrane helix</keyword>
<dbReference type="GO" id="GO:0006465">
    <property type="term" value="P:signal peptide processing"/>
    <property type="evidence" value="ECO:0007669"/>
    <property type="project" value="InterPro"/>
</dbReference>
<evidence type="ECO:0000256" key="3">
    <source>
        <dbReference type="ARBA" id="ARBA00017057"/>
    </source>
</evidence>
<evidence type="ECO:0000256" key="7">
    <source>
        <dbReference type="ARBA" id="ARBA00023136"/>
    </source>
</evidence>
<evidence type="ECO:0000256" key="5">
    <source>
        <dbReference type="ARBA" id="ARBA00022824"/>
    </source>
</evidence>
<dbReference type="GO" id="GO:0005787">
    <property type="term" value="C:signal peptidase complex"/>
    <property type="evidence" value="ECO:0007669"/>
    <property type="project" value="InterPro"/>
</dbReference>
<dbReference type="Pfam" id="PF06703">
    <property type="entry name" value="SPC25"/>
    <property type="match status" value="1"/>
</dbReference>
<evidence type="ECO:0000256" key="1">
    <source>
        <dbReference type="ARBA" id="ARBA00004477"/>
    </source>
</evidence>
<sequence length="225" mass="24652">MANASEKISLYNLADLKNTSDDAIPNYLNSLNFKQSHYLTDVRLALGYTAFTIAAACFAWDYKLGFEDTKLYTAVAVVIYTIINSGLSLWIMYVEKGVIYQGHAPSGEKITITSTTKKYDPTYRLSIQIVPKSGESQTLELAKPFNQWFDETGLFVAVPFQEVLASGVPVIGKHDPRRVKAESQALYDANPELLDAVLAANTEGVSGASTAAEPTEKKGGKRRKA</sequence>
<keyword evidence="7 10" id="KW-0472">Membrane</keyword>
<proteinExistence type="inferred from homology"/>
<dbReference type="EMBL" id="KL648500">
    <property type="protein sequence ID" value="KEY70024.1"/>
    <property type="molecule type" value="Genomic_DNA"/>
</dbReference>
<accession>A0A084AXJ5</accession>
<dbReference type="Proteomes" id="UP000028045">
    <property type="component" value="Unassembled WGS sequence"/>
</dbReference>
<dbReference type="GO" id="GO:0045047">
    <property type="term" value="P:protein targeting to ER"/>
    <property type="evidence" value="ECO:0007669"/>
    <property type="project" value="TreeGrafter"/>
</dbReference>
<feature type="region of interest" description="Disordered" evidence="9">
    <location>
        <begin position="204"/>
        <end position="225"/>
    </location>
</feature>
<evidence type="ECO:0000256" key="10">
    <source>
        <dbReference type="SAM" id="Phobius"/>
    </source>
</evidence>
<dbReference type="PANTHER" id="PTHR13085">
    <property type="entry name" value="MICROSOMAL SIGNAL PEPTIDASE 25 KDA SUBUNIT"/>
    <property type="match status" value="1"/>
</dbReference>
<reference evidence="11 12" key="1">
    <citation type="journal article" date="2014" name="BMC Genomics">
        <title>Comparative genome sequencing reveals chemotype-specific gene clusters in the toxigenic black mold Stachybotrys.</title>
        <authorList>
            <person name="Semeiks J."/>
            <person name="Borek D."/>
            <person name="Otwinowski Z."/>
            <person name="Grishin N.V."/>
        </authorList>
    </citation>
    <scope>NUCLEOTIDE SEQUENCE [LARGE SCALE GENOMIC DNA]</scope>
    <source>
        <strain evidence="12">CBS 109288 / IBT 7711</strain>
    </source>
</reference>
<name>A0A084AXJ5_STACB</name>
<dbReference type="PANTHER" id="PTHR13085:SF0">
    <property type="entry name" value="SIGNAL PEPTIDASE COMPLEX SUBUNIT 2"/>
    <property type="match status" value="1"/>
</dbReference>
<evidence type="ECO:0000256" key="2">
    <source>
        <dbReference type="ARBA" id="ARBA00007324"/>
    </source>
</evidence>
<evidence type="ECO:0000256" key="4">
    <source>
        <dbReference type="ARBA" id="ARBA00022692"/>
    </source>
</evidence>
<comment type="similarity">
    <text evidence="2">Belongs to the SPCS2 family.</text>
</comment>
<organism evidence="11 12">
    <name type="scientific">Stachybotrys chartarum (strain CBS 109288 / IBT 7711)</name>
    <name type="common">Toxic black mold</name>
    <name type="synonym">Stilbospora chartarum</name>
    <dbReference type="NCBI Taxonomy" id="1280523"/>
    <lineage>
        <taxon>Eukaryota</taxon>
        <taxon>Fungi</taxon>
        <taxon>Dikarya</taxon>
        <taxon>Ascomycota</taxon>
        <taxon>Pezizomycotina</taxon>
        <taxon>Sordariomycetes</taxon>
        <taxon>Hypocreomycetidae</taxon>
        <taxon>Hypocreales</taxon>
        <taxon>Stachybotryaceae</taxon>
        <taxon>Stachybotrys</taxon>
    </lineage>
</organism>
<keyword evidence="12" id="KW-1185">Reference proteome</keyword>
<protein>
    <recommendedName>
        <fullName evidence="3">Signal peptidase complex subunit 2</fullName>
    </recommendedName>
</protein>
<evidence type="ECO:0000256" key="6">
    <source>
        <dbReference type="ARBA" id="ARBA00022989"/>
    </source>
</evidence>